<dbReference type="RefSeq" id="WP_232069752.1">
    <property type="nucleotide sequence ID" value="NZ_LR593886.1"/>
</dbReference>
<protein>
    <recommendedName>
        <fullName evidence="3">SMI1/KNR4 family protein</fullName>
    </recommendedName>
</protein>
<evidence type="ECO:0000313" key="2">
    <source>
        <dbReference type="Proteomes" id="UP000464178"/>
    </source>
</evidence>
<evidence type="ECO:0008006" key="3">
    <source>
        <dbReference type="Google" id="ProtNLM"/>
    </source>
</evidence>
<name>A0A6P2D3U0_9BACT</name>
<dbReference type="Proteomes" id="UP000464178">
    <property type="component" value="Chromosome"/>
</dbReference>
<keyword evidence="2" id="KW-1185">Reference proteome</keyword>
<dbReference type="EMBL" id="LR593886">
    <property type="protein sequence ID" value="VTR95537.1"/>
    <property type="molecule type" value="Genomic_DNA"/>
</dbReference>
<gene>
    <name evidence="1" type="ORF">SOIL9_21770</name>
</gene>
<accession>A0A6P2D3U0</accession>
<dbReference type="AlphaFoldDB" id="A0A6P2D3U0"/>
<sequence>MTEAEWLACADPTPMHNFLCLGLKVSRTKLGRRKLRLHACSCGRRVWHLLNNQSHRAIEVAERFAEGLATTTELEKMWRRVCDSVTCGTACAPISVAIAQTASVGQAVAALAAVRQRQGKYEEARCAENKAQADLVRDIFGNPFRPVVVDSSWLTSDVLALATGVYEGRVFDRMPILADALQDAGCDNEDVLSHCRGDGLHVRGCWVVDLLLGKT</sequence>
<evidence type="ECO:0000313" key="1">
    <source>
        <dbReference type="EMBL" id="VTR95537.1"/>
    </source>
</evidence>
<organism evidence="1 2">
    <name type="scientific">Gemmata massiliana</name>
    <dbReference type="NCBI Taxonomy" id="1210884"/>
    <lineage>
        <taxon>Bacteria</taxon>
        <taxon>Pseudomonadati</taxon>
        <taxon>Planctomycetota</taxon>
        <taxon>Planctomycetia</taxon>
        <taxon>Gemmatales</taxon>
        <taxon>Gemmataceae</taxon>
        <taxon>Gemmata</taxon>
    </lineage>
</organism>
<reference evidence="1 2" key="1">
    <citation type="submission" date="2019-05" db="EMBL/GenBank/DDBJ databases">
        <authorList>
            <consortium name="Science for Life Laboratories"/>
        </authorList>
    </citation>
    <scope>NUCLEOTIDE SEQUENCE [LARGE SCALE GENOMIC DNA]</scope>
    <source>
        <strain evidence="1">Soil9</strain>
    </source>
</reference>
<proteinExistence type="predicted"/>
<dbReference type="KEGG" id="gms:SOIL9_21770"/>